<dbReference type="PANTHER" id="PTHR31412">
    <property type="entry name" value="ZINC METALLOPROTEASE EGY1"/>
    <property type="match status" value="1"/>
</dbReference>
<dbReference type="CDD" id="cd06160">
    <property type="entry name" value="S2P-M50_like_2"/>
    <property type="match status" value="1"/>
</dbReference>
<evidence type="ECO:0000256" key="2">
    <source>
        <dbReference type="ARBA" id="ARBA00004229"/>
    </source>
</evidence>
<dbReference type="InterPro" id="IPR044838">
    <property type="entry name" value="EGY1-like"/>
</dbReference>
<comment type="subcellular location">
    <subcellularLocation>
        <location evidence="1">Membrane</location>
        <topology evidence="1">Multi-pass membrane protein</topology>
    </subcellularLocation>
    <subcellularLocation>
        <location evidence="2">Plastid</location>
        <location evidence="2">Chloroplast</location>
    </subcellularLocation>
</comment>
<evidence type="ECO:0000256" key="5">
    <source>
        <dbReference type="ARBA" id="ARBA00022670"/>
    </source>
</evidence>
<dbReference type="PANTHER" id="PTHR31412:SF0">
    <property type="entry name" value="ZINC METALLOPROTEASE EGY1, CHLOROPLASTIC-RELATED"/>
    <property type="match status" value="1"/>
</dbReference>
<feature type="non-terminal residue" evidence="13">
    <location>
        <position position="258"/>
    </location>
</feature>
<gene>
    <name evidence="13" type="ORF">S01H1_05850</name>
</gene>
<evidence type="ECO:0000256" key="8">
    <source>
        <dbReference type="ARBA" id="ARBA00022946"/>
    </source>
</evidence>
<feature type="transmembrane region" description="Helical" evidence="11">
    <location>
        <begin position="95"/>
        <end position="118"/>
    </location>
</feature>
<evidence type="ECO:0000256" key="4">
    <source>
        <dbReference type="ARBA" id="ARBA00022640"/>
    </source>
</evidence>
<evidence type="ECO:0000256" key="9">
    <source>
        <dbReference type="ARBA" id="ARBA00022989"/>
    </source>
</evidence>
<proteinExistence type="predicted"/>
<dbReference type="GO" id="GO:0016020">
    <property type="term" value="C:membrane"/>
    <property type="evidence" value="ECO:0007669"/>
    <property type="project" value="UniProtKB-SubCell"/>
</dbReference>
<evidence type="ECO:0000256" key="11">
    <source>
        <dbReference type="SAM" id="Phobius"/>
    </source>
</evidence>
<keyword evidence="8" id="KW-0809">Transit peptide</keyword>
<accession>X0S6K3</accession>
<feature type="domain" description="Peptidase M50" evidence="12">
    <location>
        <begin position="145"/>
        <end position="233"/>
    </location>
</feature>
<dbReference type="AlphaFoldDB" id="X0S6K3"/>
<evidence type="ECO:0000313" key="13">
    <source>
        <dbReference type="EMBL" id="GAF76639.1"/>
    </source>
</evidence>
<dbReference type="EMBL" id="BARS01003040">
    <property type="protein sequence ID" value="GAF76639.1"/>
    <property type="molecule type" value="Genomic_DNA"/>
</dbReference>
<keyword evidence="3" id="KW-0150">Chloroplast</keyword>
<keyword evidence="5" id="KW-0645">Protease</keyword>
<sequence>MSIDWNSYHQVDSESRSDLELLKSEVGRHFPFYDMKYNAHTMAFFCRIDEGTLDENFDSLRLSLSDKGYIPMLRYVKGEHIIYVIRKSKKKEKPVWINISLLIATIITTSLTGSILHMGYNDIWNIPRIMDVFMPENLFNGILLFAFPLMSILFIHEMGHYFTSKKHGIATSLPFFIPIPPIMPSFNIGTFGALISSRDPMPNRKALFDVGISGPIAGFIVAVPVTIIGIMYSHPAPLMEPASGEIILGGSILFTYLS</sequence>
<dbReference type="Pfam" id="PF02163">
    <property type="entry name" value="Peptidase_M50"/>
    <property type="match status" value="1"/>
</dbReference>
<name>X0S6K3_9ZZZZ</name>
<evidence type="ECO:0000256" key="6">
    <source>
        <dbReference type="ARBA" id="ARBA00022692"/>
    </source>
</evidence>
<keyword evidence="7" id="KW-0378">Hydrolase</keyword>
<feature type="transmembrane region" description="Helical" evidence="11">
    <location>
        <begin position="138"/>
        <end position="156"/>
    </location>
</feature>
<dbReference type="GO" id="GO:0006508">
    <property type="term" value="P:proteolysis"/>
    <property type="evidence" value="ECO:0007669"/>
    <property type="project" value="UniProtKB-KW"/>
</dbReference>
<keyword evidence="6 11" id="KW-0812">Transmembrane</keyword>
<keyword evidence="9 11" id="KW-1133">Transmembrane helix</keyword>
<evidence type="ECO:0000259" key="12">
    <source>
        <dbReference type="Pfam" id="PF02163"/>
    </source>
</evidence>
<keyword evidence="4" id="KW-0934">Plastid</keyword>
<dbReference type="InterPro" id="IPR008915">
    <property type="entry name" value="Peptidase_M50"/>
</dbReference>
<reference evidence="13" key="1">
    <citation type="journal article" date="2014" name="Front. Microbiol.">
        <title>High frequency of phylogenetically diverse reductive dehalogenase-homologous genes in deep subseafloor sedimentary metagenomes.</title>
        <authorList>
            <person name="Kawai M."/>
            <person name="Futagami T."/>
            <person name="Toyoda A."/>
            <person name="Takaki Y."/>
            <person name="Nishi S."/>
            <person name="Hori S."/>
            <person name="Arai W."/>
            <person name="Tsubouchi T."/>
            <person name="Morono Y."/>
            <person name="Uchiyama I."/>
            <person name="Ito T."/>
            <person name="Fujiyama A."/>
            <person name="Inagaki F."/>
            <person name="Takami H."/>
        </authorList>
    </citation>
    <scope>NUCLEOTIDE SEQUENCE</scope>
    <source>
        <strain evidence="13">Expedition CK06-06</strain>
    </source>
</reference>
<evidence type="ECO:0000256" key="10">
    <source>
        <dbReference type="ARBA" id="ARBA00023136"/>
    </source>
</evidence>
<evidence type="ECO:0000256" key="3">
    <source>
        <dbReference type="ARBA" id="ARBA00022528"/>
    </source>
</evidence>
<dbReference type="GO" id="GO:0009507">
    <property type="term" value="C:chloroplast"/>
    <property type="evidence" value="ECO:0007669"/>
    <property type="project" value="UniProtKB-SubCell"/>
</dbReference>
<organism evidence="13">
    <name type="scientific">marine sediment metagenome</name>
    <dbReference type="NCBI Taxonomy" id="412755"/>
    <lineage>
        <taxon>unclassified sequences</taxon>
        <taxon>metagenomes</taxon>
        <taxon>ecological metagenomes</taxon>
    </lineage>
</organism>
<keyword evidence="10 11" id="KW-0472">Membrane</keyword>
<dbReference type="GO" id="GO:0008233">
    <property type="term" value="F:peptidase activity"/>
    <property type="evidence" value="ECO:0007669"/>
    <property type="project" value="UniProtKB-KW"/>
</dbReference>
<feature type="transmembrane region" description="Helical" evidence="11">
    <location>
        <begin position="206"/>
        <end position="232"/>
    </location>
</feature>
<evidence type="ECO:0000256" key="1">
    <source>
        <dbReference type="ARBA" id="ARBA00004141"/>
    </source>
</evidence>
<evidence type="ECO:0000256" key="7">
    <source>
        <dbReference type="ARBA" id="ARBA00022801"/>
    </source>
</evidence>
<comment type="caution">
    <text evidence="13">The sequence shown here is derived from an EMBL/GenBank/DDBJ whole genome shotgun (WGS) entry which is preliminary data.</text>
</comment>
<protein>
    <recommendedName>
        <fullName evidence="12">Peptidase M50 domain-containing protein</fullName>
    </recommendedName>
</protein>